<dbReference type="Proteomes" id="UP000538147">
    <property type="component" value="Unassembled WGS sequence"/>
</dbReference>
<gene>
    <name evidence="1" type="ORF">FHS79_001991</name>
</gene>
<dbReference type="EMBL" id="JACIIV010000013">
    <property type="protein sequence ID" value="MBB6227810.1"/>
    <property type="molecule type" value="Genomic_DNA"/>
</dbReference>
<name>A0A841L5W5_9SPHN</name>
<evidence type="ECO:0000313" key="1">
    <source>
        <dbReference type="EMBL" id="MBB6227810.1"/>
    </source>
</evidence>
<protein>
    <submittedName>
        <fullName evidence="1">Uncharacterized protein</fullName>
    </submittedName>
</protein>
<organism evidence="1 2">
    <name type="scientific">Polymorphobacter multimanifer</name>
    <dbReference type="NCBI Taxonomy" id="1070431"/>
    <lineage>
        <taxon>Bacteria</taxon>
        <taxon>Pseudomonadati</taxon>
        <taxon>Pseudomonadota</taxon>
        <taxon>Alphaproteobacteria</taxon>
        <taxon>Sphingomonadales</taxon>
        <taxon>Sphingosinicellaceae</taxon>
        <taxon>Polymorphobacter</taxon>
    </lineage>
</organism>
<evidence type="ECO:0000313" key="2">
    <source>
        <dbReference type="Proteomes" id="UP000538147"/>
    </source>
</evidence>
<reference evidence="1 2" key="1">
    <citation type="submission" date="2020-08" db="EMBL/GenBank/DDBJ databases">
        <title>Genomic Encyclopedia of Type Strains, Phase IV (KMG-IV): sequencing the most valuable type-strain genomes for metagenomic binning, comparative biology and taxonomic classification.</title>
        <authorList>
            <person name="Goeker M."/>
        </authorList>
    </citation>
    <scope>NUCLEOTIDE SEQUENCE [LARGE SCALE GENOMIC DNA]</scope>
    <source>
        <strain evidence="1 2">DSM 102189</strain>
    </source>
</reference>
<comment type="caution">
    <text evidence="1">The sequence shown here is derived from an EMBL/GenBank/DDBJ whole genome shotgun (WGS) entry which is preliminary data.</text>
</comment>
<keyword evidence="2" id="KW-1185">Reference proteome</keyword>
<sequence>MADAADRLESAVEMLLPATFLVQTKFKAAMGR</sequence>
<accession>A0A841L5W5</accession>
<dbReference type="AlphaFoldDB" id="A0A841L5W5"/>
<proteinExistence type="predicted"/>